<name>A0A8S5LEX6_9CAUD</name>
<feature type="domain" description="VRR-NUC" evidence="4">
    <location>
        <begin position="1"/>
        <end position="81"/>
    </location>
</feature>
<keyword evidence="3" id="KW-0378">Hydrolase</keyword>
<proteinExistence type="predicted"/>
<evidence type="ECO:0000256" key="3">
    <source>
        <dbReference type="ARBA" id="ARBA00022801"/>
    </source>
</evidence>
<dbReference type="GO" id="GO:0003676">
    <property type="term" value="F:nucleic acid binding"/>
    <property type="evidence" value="ECO:0007669"/>
    <property type="project" value="InterPro"/>
</dbReference>
<evidence type="ECO:0000256" key="2">
    <source>
        <dbReference type="ARBA" id="ARBA00022722"/>
    </source>
</evidence>
<organism evidence="5">
    <name type="scientific">Siphoviridae sp. ctTic26</name>
    <dbReference type="NCBI Taxonomy" id="2823583"/>
    <lineage>
        <taxon>Viruses</taxon>
        <taxon>Duplodnaviria</taxon>
        <taxon>Heunggongvirae</taxon>
        <taxon>Uroviricota</taxon>
        <taxon>Caudoviricetes</taxon>
    </lineage>
</organism>
<dbReference type="Gene3D" id="3.40.1350.10">
    <property type="match status" value="1"/>
</dbReference>
<dbReference type="GO" id="GO:0016788">
    <property type="term" value="F:hydrolase activity, acting on ester bonds"/>
    <property type="evidence" value="ECO:0007669"/>
    <property type="project" value="InterPro"/>
</dbReference>
<dbReference type="EMBL" id="BK014701">
    <property type="protein sequence ID" value="DAD68403.1"/>
    <property type="molecule type" value="Genomic_DNA"/>
</dbReference>
<reference evidence="5" key="1">
    <citation type="journal article" date="2021" name="Proc. Natl. Acad. Sci. U.S.A.">
        <title>A Catalog of Tens of Thousands of Viruses from Human Metagenomes Reveals Hidden Associations with Chronic Diseases.</title>
        <authorList>
            <person name="Tisza M.J."/>
            <person name="Buck C.B."/>
        </authorList>
    </citation>
    <scope>NUCLEOTIDE SEQUENCE</scope>
    <source>
        <strain evidence="5">CtTic26</strain>
    </source>
</reference>
<dbReference type="SMART" id="SM00990">
    <property type="entry name" value="VRR_NUC"/>
    <property type="match status" value="1"/>
</dbReference>
<protein>
    <submittedName>
        <fullName evidence="5">Nuclease</fullName>
    </submittedName>
</protein>
<sequence>MLESIIEKHLVSEVKKLGGTAYKFVSPGHAGVPDRLCLLPNGTVFFVELKATGKTTRPLQDRQIEKIRAYGQRVYVADSREKIKEILELEGGRQSEVQTT</sequence>
<accession>A0A8S5LEX6</accession>
<dbReference type="GO" id="GO:0004518">
    <property type="term" value="F:nuclease activity"/>
    <property type="evidence" value="ECO:0007669"/>
    <property type="project" value="UniProtKB-KW"/>
</dbReference>
<dbReference type="InterPro" id="IPR011856">
    <property type="entry name" value="tRNA_endonuc-like_dom_sf"/>
</dbReference>
<evidence type="ECO:0000313" key="5">
    <source>
        <dbReference type="EMBL" id="DAD68403.1"/>
    </source>
</evidence>
<keyword evidence="2" id="KW-0540">Nuclease</keyword>
<dbReference type="InterPro" id="IPR014883">
    <property type="entry name" value="VRR_NUC"/>
</dbReference>
<evidence type="ECO:0000256" key="1">
    <source>
        <dbReference type="ARBA" id="ARBA00001946"/>
    </source>
</evidence>
<evidence type="ECO:0000259" key="4">
    <source>
        <dbReference type="SMART" id="SM00990"/>
    </source>
</evidence>
<comment type="cofactor">
    <cofactor evidence="1">
        <name>Mg(2+)</name>
        <dbReference type="ChEBI" id="CHEBI:18420"/>
    </cofactor>
</comment>